<keyword evidence="2" id="KW-1185">Reference proteome</keyword>
<name>A0A4Y7RB03_9FIRM</name>
<sequence length="86" mass="10064">MDMDFWSKNERGQAQFNGGRHDWLLAAGIAGNCPHFLLDDEDELVAEEERSCYNCRFRRWTDRSFICMKRQTVVNVQSDESSTLTK</sequence>
<comment type="caution">
    <text evidence="1">The sequence shown here is derived from an EMBL/GenBank/DDBJ whole genome shotgun (WGS) entry which is preliminary data.</text>
</comment>
<gene>
    <name evidence="1" type="ORF">Psch_02961</name>
</gene>
<dbReference type="AlphaFoldDB" id="A0A4Y7RB03"/>
<evidence type="ECO:0000313" key="1">
    <source>
        <dbReference type="EMBL" id="TEB05919.1"/>
    </source>
</evidence>
<protein>
    <submittedName>
        <fullName evidence="1">Uncharacterized protein</fullName>
    </submittedName>
</protein>
<dbReference type="Proteomes" id="UP000298324">
    <property type="component" value="Unassembled WGS sequence"/>
</dbReference>
<proteinExistence type="predicted"/>
<accession>A0A4Y7RB03</accession>
<evidence type="ECO:0000313" key="2">
    <source>
        <dbReference type="Proteomes" id="UP000298324"/>
    </source>
</evidence>
<reference evidence="1 2" key="1">
    <citation type="journal article" date="2018" name="Environ. Microbiol.">
        <title>Novel energy conservation strategies and behaviour of Pelotomaculum schinkii driving syntrophic propionate catabolism.</title>
        <authorList>
            <person name="Hidalgo-Ahumada C.A.P."/>
            <person name="Nobu M.K."/>
            <person name="Narihiro T."/>
            <person name="Tamaki H."/>
            <person name="Liu W.T."/>
            <person name="Kamagata Y."/>
            <person name="Stams A.J.M."/>
            <person name="Imachi H."/>
            <person name="Sousa D.Z."/>
        </authorList>
    </citation>
    <scope>NUCLEOTIDE SEQUENCE [LARGE SCALE GENOMIC DNA]</scope>
    <source>
        <strain evidence="1 2">HH</strain>
    </source>
</reference>
<organism evidence="1 2">
    <name type="scientific">Pelotomaculum schinkii</name>
    <dbReference type="NCBI Taxonomy" id="78350"/>
    <lineage>
        <taxon>Bacteria</taxon>
        <taxon>Bacillati</taxon>
        <taxon>Bacillota</taxon>
        <taxon>Clostridia</taxon>
        <taxon>Eubacteriales</taxon>
        <taxon>Desulfotomaculaceae</taxon>
        <taxon>Pelotomaculum</taxon>
    </lineage>
</organism>
<dbReference type="EMBL" id="QFGA01000002">
    <property type="protein sequence ID" value="TEB05919.1"/>
    <property type="molecule type" value="Genomic_DNA"/>
</dbReference>